<sequence>GGWRSSCQYVNNQIYAHRSRPGVLVQDIKISNPSQKKEIVVELDQVGESGWAGSASTDLSVTTSSGLSVTATLTSGVVSVPDSKFLVHAIVGSVKLKDTKFIVSPQETKRVHVVTSVRYTHPAESVSPKIIQDMKKEVEQELKDVVRMEEQTLRSEHVKVWNRLWQSGFGISYSKASDALNGDRINITMYYVLSNVPAPLHDISTTPAQKKDIERTLYFPDRCYSGHSTLFAKTLWVDVSDEEDIARVTTTWMITLEKQGCKVMVYSGKSWCTQVSHGVLCNVVTTWMITLEKQGCKVMVYSGAEGVLQAMLLSIGALKFQHDHLEFTMEPKDLHRDLFFHRINYW</sequence>
<evidence type="ECO:0000256" key="6">
    <source>
        <dbReference type="ARBA" id="ARBA00023180"/>
    </source>
</evidence>
<evidence type="ECO:0000256" key="4">
    <source>
        <dbReference type="ARBA" id="ARBA00022989"/>
    </source>
</evidence>
<proteinExistence type="predicted"/>
<gene>
    <name evidence="7" type="ORF">FSP39_016843</name>
</gene>
<feature type="non-terminal residue" evidence="7">
    <location>
        <position position="1"/>
    </location>
</feature>
<keyword evidence="2" id="KW-0812">Transmembrane</keyword>
<evidence type="ECO:0000256" key="3">
    <source>
        <dbReference type="ARBA" id="ARBA00022729"/>
    </source>
</evidence>
<evidence type="ECO:0000313" key="7">
    <source>
        <dbReference type="EMBL" id="KAK3103151.1"/>
    </source>
</evidence>
<organism evidence="7 8">
    <name type="scientific">Pinctada imbricata</name>
    <name type="common">Atlantic pearl-oyster</name>
    <name type="synonym">Pinctada martensii</name>
    <dbReference type="NCBI Taxonomy" id="66713"/>
    <lineage>
        <taxon>Eukaryota</taxon>
        <taxon>Metazoa</taxon>
        <taxon>Spiralia</taxon>
        <taxon>Lophotrochozoa</taxon>
        <taxon>Mollusca</taxon>
        <taxon>Bivalvia</taxon>
        <taxon>Autobranchia</taxon>
        <taxon>Pteriomorphia</taxon>
        <taxon>Pterioida</taxon>
        <taxon>Pterioidea</taxon>
        <taxon>Pteriidae</taxon>
        <taxon>Pinctada</taxon>
    </lineage>
</organism>
<keyword evidence="8" id="KW-1185">Reference proteome</keyword>
<dbReference type="AlphaFoldDB" id="A0AA88YK13"/>
<evidence type="ECO:0000256" key="2">
    <source>
        <dbReference type="ARBA" id="ARBA00022692"/>
    </source>
</evidence>
<dbReference type="PANTHER" id="PTHR31386:SF2">
    <property type="entry name" value="SIMILAR TO RIKEN CDNA 2510039O18"/>
    <property type="match status" value="1"/>
</dbReference>
<keyword evidence="3" id="KW-0732">Signal</keyword>
<comment type="caution">
    <text evidence="7">The sequence shown here is derived from an EMBL/GenBank/DDBJ whole genome shotgun (WGS) entry which is preliminary data.</text>
</comment>
<name>A0AA88YK13_PINIB</name>
<dbReference type="Proteomes" id="UP001186944">
    <property type="component" value="Unassembled WGS sequence"/>
</dbReference>
<keyword evidence="6" id="KW-0325">Glycoprotein</keyword>
<accession>A0AA88YK13</accession>
<reference evidence="7" key="1">
    <citation type="submission" date="2019-08" db="EMBL/GenBank/DDBJ databases">
        <title>The improved chromosome-level genome for the pearl oyster Pinctada fucata martensii using PacBio sequencing and Hi-C.</title>
        <authorList>
            <person name="Zheng Z."/>
        </authorList>
    </citation>
    <scope>NUCLEOTIDE SEQUENCE</scope>
    <source>
        <strain evidence="7">ZZ-2019</strain>
        <tissue evidence="7">Adductor muscle</tissue>
    </source>
</reference>
<keyword evidence="5" id="KW-0472">Membrane</keyword>
<dbReference type="GO" id="GO:0016020">
    <property type="term" value="C:membrane"/>
    <property type="evidence" value="ECO:0007669"/>
    <property type="project" value="UniProtKB-SubCell"/>
</dbReference>
<evidence type="ECO:0000256" key="5">
    <source>
        <dbReference type="ARBA" id="ARBA00023136"/>
    </source>
</evidence>
<dbReference type="PANTHER" id="PTHR31386">
    <property type="entry name" value="UNCHARACTERIZED PROTEIN KIAA2013"/>
    <property type="match status" value="1"/>
</dbReference>
<dbReference type="EMBL" id="VSWD01000005">
    <property type="protein sequence ID" value="KAK3103151.1"/>
    <property type="molecule type" value="Genomic_DNA"/>
</dbReference>
<keyword evidence="4" id="KW-1133">Transmembrane helix</keyword>
<dbReference type="InterPro" id="IPR018795">
    <property type="entry name" value="K2013-like"/>
</dbReference>
<comment type="subcellular location">
    <subcellularLocation>
        <location evidence="1">Membrane</location>
        <topology evidence="1">Single-pass type I membrane protein</topology>
    </subcellularLocation>
</comment>
<protein>
    <submittedName>
        <fullName evidence="7">Uncharacterized protein</fullName>
    </submittedName>
</protein>
<evidence type="ECO:0000256" key="1">
    <source>
        <dbReference type="ARBA" id="ARBA00004479"/>
    </source>
</evidence>
<dbReference type="Pfam" id="PF10222">
    <property type="entry name" value="DUF2152"/>
    <property type="match status" value="2"/>
</dbReference>
<evidence type="ECO:0000313" key="8">
    <source>
        <dbReference type="Proteomes" id="UP001186944"/>
    </source>
</evidence>